<name>A0A2G9HTR4_9LAMI</name>
<dbReference type="Gene3D" id="1.25.40.90">
    <property type="match status" value="1"/>
</dbReference>
<sequence length="533" mass="58001">MADVDFNENLLSEKLSKLNSSQQSIESLSRWCVSHRKKAKQVVEKWETLFKSAPRQQRVSFLYLANDILQNSRRKGSEFVNEFWKVLPASVKDVYDSGEENCRKVATRLVNIWEERKVFGSRGQNLKTEVLGKDPPPATNPSPVNSRKNSNPIKALKRDANSLRIKLAVGGLPEKILTAFQLVHDEIVNEEVALNNCRNAASSVREIEENVSNLSPQGNMLGSDVVDNIQKQEDVLLQCISQLEEIEAIRVGLVSQLTEALQDQESKLELIRSELHVARSQIGQAASTRLHLTSTSSTPPHTNQVQVEPTFPPIPPTNNPVATPAPHPFAPSVNPTISEEESKRATAAAVAAKLTASSSSAEMLASVLSSLVAEETASMSSGLKRPRSEKPMLFSDANNSEGASTAYIPGVTNVLPVESSSTQSVSQLNQLQAPFVPPLPPFAPPANSPANPLVQMGLPYGYGASNVPHPPLSSNGAMGFSMPGPPPQRVHPQQLPNQQPQQQLLENGGYYRPVGIGFYGQSHQPPATPINRQ</sequence>
<dbReference type="GO" id="GO:0000993">
    <property type="term" value="F:RNA polymerase II complex binding"/>
    <property type="evidence" value="ECO:0007669"/>
    <property type="project" value="TreeGrafter"/>
</dbReference>
<dbReference type="GO" id="GO:0005634">
    <property type="term" value="C:nucleus"/>
    <property type="evidence" value="ECO:0007669"/>
    <property type="project" value="UniProtKB-ARBA"/>
</dbReference>
<dbReference type="FunFam" id="1.25.40.90:FF:000018">
    <property type="entry name" value="ENTH/VHS family protein isoform 1"/>
    <property type="match status" value="1"/>
</dbReference>
<keyword evidence="6" id="KW-1185">Reference proteome</keyword>
<evidence type="ECO:0000256" key="1">
    <source>
        <dbReference type="ARBA" id="ARBA00022664"/>
    </source>
</evidence>
<feature type="coiled-coil region" evidence="2">
    <location>
        <begin position="254"/>
        <end position="281"/>
    </location>
</feature>
<proteinExistence type="predicted"/>
<dbReference type="Pfam" id="PF04818">
    <property type="entry name" value="CID"/>
    <property type="match status" value="1"/>
</dbReference>
<organism evidence="5 6">
    <name type="scientific">Handroanthus impetiginosus</name>
    <dbReference type="NCBI Taxonomy" id="429701"/>
    <lineage>
        <taxon>Eukaryota</taxon>
        <taxon>Viridiplantae</taxon>
        <taxon>Streptophyta</taxon>
        <taxon>Embryophyta</taxon>
        <taxon>Tracheophyta</taxon>
        <taxon>Spermatophyta</taxon>
        <taxon>Magnoliopsida</taxon>
        <taxon>eudicotyledons</taxon>
        <taxon>Gunneridae</taxon>
        <taxon>Pentapetalae</taxon>
        <taxon>asterids</taxon>
        <taxon>lamiids</taxon>
        <taxon>Lamiales</taxon>
        <taxon>Bignoniaceae</taxon>
        <taxon>Crescentiina</taxon>
        <taxon>Tabebuia alliance</taxon>
        <taxon>Handroanthus</taxon>
    </lineage>
</organism>
<gene>
    <name evidence="5" type="ORF">CDL12_06406</name>
</gene>
<comment type="caution">
    <text evidence="5">The sequence shown here is derived from an EMBL/GenBank/DDBJ whole genome shotgun (WGS) entry which is preliminary data.</text>
</comment>
<dbReference type="PANTHER" id="PTHR12460">
    <property type="entry name" value="CYCLIN-DEPENDENT KINASE INHIBITOR-RELATED PROTEIN"/>
    <property type="match status" value="1"/>
</dbReference>
<feature type="compositionally biased region" description="Polar residues" evidence="3">
    <location>
        <begin position="141"/>
        <end position="152"/>
    </location>
</feature>
<evidence type="ECO:0000259" key="4">
    <source>
        <dbReference type="PROSITE" id="PS51391"/>
    </source>
</evidence>
<dbReference type="PANTHER" id="PTHR12460:SF0">
    <property type="entry name" value="CID DOMAIN-CONTAINING PROTEIN-RELATED"/>
    <property type="match status" value="1"/>
</dbReference>
<dbReference type="SMART" id="SM00582">
    <property type="entry name" value="RPR"/>
    <property type="match status" value="1"/>
</dbReference>
<reference evidence="6" key="1">
    <citation type="journal article" date="2018" name="Gigascience">
        <title>Genome assembly of the Pink Ipe (Handroanthus impetiginosus, Bignoniaceae), a highly valued, ecologically keystone Neotropical timber forest tree.</title>
        <authorList>
            <person name="Silva-Junior O.B."/>
            <person name="Grattapaglia D."/>
            <person name="Novaes E."/>
            <person name="Collevatti R.G."/>
        </authorList>
    </citation>
    <scope>NUCLEOTIDE SEQUENCE [LARGE SCALE GENOMIC DNA]</scope>
    <source>
        <strain evidence="6">cv. UFG-1</strain>
    </source>
</reference>
<evidence type="ECO:0000256" key="3">
    <source>
        <dbReference type="SAM" id="MobiDB-lite"/>
    </source>
</evidence>
<feature type="region of interest" description="Disordered" evidence="3">
    <location>
        <begin position="472"/>
        <end position="533"/>
    </location>
</feature>
<dbReference type="InterPro" id="IPR006569">
    <property type="entry name" value="CID_dom"/>
</dbReference>
<feature type="compositionally biased region" description="Low complexity" evidence="3">
    <location>
        <begin position="492"/>
        <end position="505"/>
    </location>
</feature>
<dbReference type="GO" id="GO:0031124">
    <property type="term" value="P:mRNA 3'-end processing"/>
    <property type="evidence" value="ECO:0007669"/>
    <property type="project" value="TreeGrafter"/>
</dbReference>
<dbReference type="AlphaFoldDB" id="A0A2G9HTR4"/>
<dbReference type="CDD" id="cd16981">
    <property type="entry name" value="CID_RPRD_like"/>
    <property type="match status" value="1"/>
</dbReference>
<evidence type="ECO:0000256" key="2">
    <source>
        <dbReference type="SAM" id="Coils"/>
    </source>
</evidence>
<feature type="domain" description="CID" evidence="4">
    <location>
        <begin position="3"/>
        <end position="135"/>
    </location>
</feature>
<dbReference type="EMBL" id="NKXS01001041">
    <property type="protein sequence ID" value="PIN20922.1"/>
    <property type="molecule type" value="Genomic_DNA"/>
</dbReference>
<protein>
    <submittedName>
        <fullName evidence="5">Regulator of nuclear mRNA</fullName>
    </submittedName>
</protein>
<dbReference type="InterPro" id="IPR008942">
    <property type="entry name" value="ENTH_VHS"/>
</dbReference>
<dbReference type="Proteomes" id="UP000231279">
    <property type="component" value="Unassembled WGS sequence"/>
</dbReference>
<feature type="region of interest" description="Disordered" evidence="3">
    <location>
        <begin position="124"/>
        <end position="153"/>
    </location>
</feature>
<feature type="compositionally biased region" description="Polar residues" evidence="3">
    <location>
        <begin position="521"/>
        <end position="533"/>
    </location>
</feature>
<accession>A0A2G9HTR4</accession>
<evidence type="ECO:0000313" key="5">
    <source>
        <dbReference type="EMBL" id="PIN20922.1"/>
    </source>
</evidence>
<dbReference type="PROSITE" id="PS51391">
    <property type="entry name" value="CID"/>
    <property type="match status" value="1"/>
</dbReference>
<dbReference type="STRING" id="429701.A0A2G9HTR4"/>
<keyword evidence="2" id="KW-0175">Coiled coil</keyword>
<evidence type="ECO:0000313" key="6">
    <source>
        <dbReference type="Proteomes" id="UP000231279"/>
    </source>
</evidence>
<keyword evidence="1" id="KW-0507">mRNA processing</keyword>
<dbReference type="SUPFAM" id="SSF48464">
    <property type="entry name" value="ENTH/VHS domain"/>
    <property type="match status" value="1"/>
</dbReference>
<dbReference type="OrthoDB" id="10069473at2759"/>